<evidence type="ECO:0000259" key="4">
    <source>
        <dbReference type="PROSITE" id="PS50995"/>
    </source>
</evidence>
<gene>
    <name evidence="5" type="ORF">ACFOZ1_00260</name>
</gene>
<evidence type="ECO:0000313" key="5">
    <source>
        <dbReference type="EMBL" id="MFC4386228.1"/>
    </source>
</evidence>
<feature type="domain" description="HTH marR-type" evidence="4">
    <location>
        <begin position="2"/>
        <end position="136"/>
    </location>
</feature>
<evidence type="ECO:0000313" key="6">
    <source>
        <dbReference type="Proteomes" id="UP001595880"/>
    </source>
</evidence>
<dbReference type="InterPro" id="IPR036388">
    <property type="entry name" value="WH-like_DNA-bd_sf"/>
</dbReference>
<dbReference type="InterPro" id="IPR000835">
    <property type="entry name" value="HTH_MarR-typ"/>
</dbReference>
<protein>
    <submittedName>
        <fullName evidence="5">MarR family winged helix-turn-helix transcriptional regulator</fullName>
    </submittedName>
</protein>
<organism evidence="5 6">
    <name type="scientific">Gracilibacillus marinus</name>
    <dbReference type="NCBI Taxonomy" id="630535"/>
    <lineage>
        <taxon>Bacteria</taxon>
        <taxon>Bacillati</taxon>
        <taxon>Bacillota</taxon>
        <taxon>Bacilli</taxon>
        <taxon>Bacillales</taxon>
        <taxon>Bacillaceae</taxon>
        <taxon>Gracilibacillus</taxon>
    </lineage>
</organism>
<reference evidence="6" key="1">
    <citation type="journal article" date="2019" name="Int. J. Syst. Evol. Microbiol.">
        <title>The Global Catalogue of Microorganisms (GCM) 10K type strain sequencing project: providing services to taxonomists for standard genome sequencing and annotation.</title>
        <authorList>
            <consortium name="The Broad Institute Genomics Platform"/>
            <consortium name="The Broad Institute Genome Sequencing Center for Infectious Disease"/>
            <person name="Wu L."/>
            <person name="Ma J."/>
        </authorList>
    </citation>
    <scope>NUCLEOTIDE SEQUENCE [LARGE SCALE GENOMIC DNA]</scope>
    <source>
        <strain evidence="6">KACC 14058</strain>
    </source>
</reference>
<dbReference type="InterPro" id="IPR036390">
    <property type="entry name" value="WH_DNA-bd_sf"/>
</dbReference>
<comment type="caution">
    <text evidence="5">The sequence shown here is derived from an EMBL/GenBank/DDBJ whole genome shotgun (WGS) entry which is preliminary data.</text>
</comment>
<dbReference type="PROSITE" id="PS50995">
    <property type="entry name" value="HTH_MARR_2"/>
    <property type="match status" value="1"/>
</dbReference>
<dbReference type="EMBL" id="JBHSDV010000001">
    <property type="protein sequence ID" value="MFC4386228.1"/>
    <property type="molecule type" value="Genomic_DNA"/>
</dbReference>
<accession>A0ABV8VP62</accession>
<dbReference type="PANTHER" id="PTHR42756">
    <property type="entry name" value="TRANSCRIPTIONAL REGULATOR, MARR"/>
    <property type="match status" value="1"/>
</dbReference>
<dbReference type="Pfam" id="PF01047">
    <property type="entry name" value="MarR"/>
    <property type="match status" value="1"/>
</dbReference>
<dbReference type="Gene3D" id="1.10.10.10">
    <property type="entry name" value="Winged helix-like DNA-binding domain superfamily/Winged helix DNA-binding domain"/>
    <property type="match status" value="1"/>
</dbReference>
<evidence type="ECO:0000256" key="1">
    <source>
        <dbReference type="ARBA" id="ARBA00023015"/>
    </source>
</evidence>
<sequence length="149" mass="17127">MDTNLFRLIHMIQQMNNENIIQFTKAYPHMIGISPILALVELKVNGPLKPIELADKLGFTKGAITNITTKLLSLQFVDKIQDENDKRSFVLSINNNGIRALQNAQQIGENIFITHFEVLTDEELQQYLHIQKKLIHGMEKRKMKSSELL</sequence>
<dbReference type="SUPFAM" id="SSF46785">
    <property type="entry name" value="Winged helix' DNA-binding domain"/>
    <property type="match status" value="1"/>
</dbReference>
<dbReference type="SMART" id="SM00347">
    <property type="entry name" value="HTH_MARR"/>
    <property type="match status" value="1"/>
</dbReference>
<proteinExistence type="predicted"/>
<evidence type="ECO:0000256" key="2">
    <source>
        <dbReference type="ARBA" id="ARBA00023125"/>
    </source>
</evidence>
<dbReference type="Proteomes" id="UP001595880">
    <property type="component" value="Unassembled WGS sequence"/>
</dbReference>
<keyword evidence="3" id="KW-0804">Transcription</keyword>
<name>A0ABV8VP62_9BACI</name>
<keyword evidence="2" id="KW-0238">DNA-binding</keyword>
<dbReference type="PRINTS" id="PR00598">
    <property type="entry name" value="HTHMARR"/>
</dbReference>
<evidence type="ECO:0000256" key="3">
    <source>
        <dbReference type="ARBA" id="ARBA00023163"/>
    </source>
</evidence>
<dbReference type="RefSeq" id="WP_390194670.1">
    <property type="nucleotide sequence ID" value="NZ_JBHSDV010000001.1"/>
</dbReference>
<dbReference type="PANTHER" id="PTHR42756:SF1">
    <property type="entry name" value="TRANSCRIPTIONAL REPRESSOR OF EMRAB OPERON"/>
    <property type="match status" value="1"/>
</dbReference>
<keyword evidence="1" id="KW-0805">Transcription regulation</keyword>
<keyword evidence="6" id="KW-1185">Reference proteome</keyword>